<dbReference type="SUPFAM" id="SSF82693">
    <property type="entry name" value="Multidrug efflux transporter AcrB pore domain, PN1, PN2, PC1 and PC2 subdomains"/>
    <property type="match status" value="3"/>
</dbReference>
<keyword evidence="1" id="KW-0812">Transmembrane</keyword>
<dbReference type="RefSeq" id="WP_101330674.1">
    <property type="nucleotide sequence ID" value="NZ_PJNH01000001.1"/>
</dbReference>
<dbReference type="InterPro" id="IPR027463">
    <property type="entry name" value="AcrB_DN_DC_subdom"/>
</dbReference>
<dbReference type="GO" id="GO:0042910">
    <property type="term" value="F:xenobiotic transmembrane transporter activity"/>
    <property type="evidence" value="ECO:0007669"/>
    <property type="project" value="TreeGrafter"/>
</dbReference>
<dbReference type="PANTHER" id="PTHR32063:SF33">
    <property type="entry name" value="RND SUPERFAMILY EFFLUX PUMP PERMEASE COMPONENT"/>
    <property type="match status" value="1"/>
</dbReference>
<dbReference type="PRINTS" id="PR00702">
    <property type="entry name" value="ACRIFLAVINRP"/>
</dbReference>
<evidence type="ECO:0000256" key="1">
    <source>
        <dbReference type="SAM" id="Phobius"/>
    </source>
</evidence>
<protein>
    <submittedName>
        <fullName evidence="2">AcrB/AcrD/AcrF family protein</fullName>
    </submittedName>
</protein>
<dbReference type="SUPFAM" id="SSF82714">
    <property type="entry name" value="Multidrug efflux transporter AcrB TolC docking domain, DN and DC subdomains"/>
    <property type="match status" value="1"/>
</dbReference>
<comment type="caution">
    <text evidence="2">The sequence shown here is derived from an EMBL/GenBank/DDBJ whole genome shotgun (WGS) entry which is preliminary data.</text>
</comment>
<sequence length="1014" mass="111644">MTYLLQRYKLIFLFFILLLIVGIYTFTELPQRDFPETPLNTVNISTSYPGAEPEAVESTVTNPIEESIKNFDGVEEFQSTSTNSFSSVILTLEDGVDTSSVVNELNQEIQRVSSSFPEDVQQPEVKENELSTPIFSFFFTADNREDLNEMYEHREEWQETIEDINGVQQAQFNGLENFEVAINLDNDEIQNNQLLLPDIISAIENEWYPSPAGEHQQDDTKFTLTIDHYEELDELGNTTVQNQSGESIELSEFASIDLQEAESPNLITYKGKPALNLTISLQSGEDIPSISEQVQSEVQPLADDLPDSIEFESYFSQSEFISGVFDSLFLSLAISVIAVVLITTLGLSLSGAIIVAISIPLSVVLGLIPLPFLCVDLNQISVIGAIIALGILVDDSIVMNDNIQRRYSLGDNAMQGAIKGIAEVRTSIITSTLAIVFTFSPLILLSGANGAFIRALPAVLISTIIASTIIALILVPSIRYFLYKKKSNKMSANPGILGKLFNKGSSLYADSILKKLIRKPKITASLGLVFATLLFGLIVWTPFEFFPAADREEVTIDVSLPNGATQDETFDLLQQIESDLIDEGSEVKDVSVFTGSSAPNLFTQPMNQSGDYTGRLIVRIDKNDISAVDYIEKWEGQLRDEYSNATIFMETIEQGPPSGAPLTVTIKGEDLDQLIEVRDRTMEELRNYDVDLVVDNVGELSQALVYDLNRDALQEFGVTAQSISQQFSIRTTGIPLQPITQDQNNYDVRLFVDRLSPGEQLPLEDMVVPTNTQQGPPVIAVDELVSVSEGEQIPLIYHEQGDRSLKIRAYADDTSTFESDIESFVAEENEEADGAYTLSTGAETDSQDSFFKEITVIFSVVILLVYLLIALQFNSLRMPFLILVSVYLGIAGAILGLFITQTPISFLAVTGMVSLTGIVVRNSLVLVDFIEQALKEGNSLSEAIIESGRARFRPIVLTALTSIVALLPVAIAGDVLFRPLAITVVSGILFSTIMTLLLVPVLYVLFKGKKVKNA</sequence>
<dbReference type="InterPro" id="IPR001036">
    <property type="entry name" value="Acrflvin-R"/>
</dbReference>
<keyword evidence="1" id="KW-0472">Membrane</keyword>
<feature type="transmembrane region" description="Helical" evidence="1">
    <location>
        <begin position="522"/>
        <end position="543"/>
    </location>
</feature>
<keyword evidence="1" id="KW-1133">Transmembrane helix</keyword>
<dbReference type="OrthoDB" id="9757876at2"/>
<dbReference type="PANTHER" id="PTHR32063">
    <property type="match status" value="1"/>
</dbReference>
<feature type="transmembrane region" description="Helical" evidence="1">
    <location>
        <begin position="854"/>
        <end position="873"/>
    </location>
</feature>
<dbReference type="EMBL" id="PJNH01000001">
    <property type="protein sequence ID" value="PKR78930.1"/>
    <property type="molecule type" value="Genomic_DNA"/>
</dbReference>
<dbReference type="Gene3D" id="3.30.2090.10">
    <property type="entry name" value="Multidrug efflux transporter AcrB TolC docking domain, DN and DC subdomains"/>
    <property type="match status" value="2"/>
</dbReference>
<organism evidence="2 3">
    <name type="scientific">Halalkalibacillus sediminis</name>
    <dbReference type="NCBI Taxonomy" id="2018042"/>
    <lineage>
        <taxon>Bacteria</taxon>
        <taxon>Bacillati</taxon>
        <taxon>Bacillota</taxon>
        <taxon>Bacilli</taxon>
        <taxon>Bacillales</taxon>
        <taxon>Bacillaceae</taxon>
        <taxon>Halalkalibacillus</taxon>
    </lineage>
</organism>
<feature type="transmembrane region" description="Helical" evidence="1">
    <location>
        <begin position="951"/>
        <end position="973"/>
    </location>
</feature>
<dbReference type="Proteomes" id="UP000243524">
    <property type="component" value="Unassembled WGS sequence"/>
</dbReference>
<dbReference type="GO" id="GO:0005886">
    <property type="term" value="C:plasma membrane"/>
    <property type="evidence" value="ECO:0007669"/>
    <property type="project" value="TreeGrafter"/>
</dbReference>
<reference evidence="2 3" key="1">
    <citation type="submission" date="2017-06" db="EMBL/GenBank/DDBJ databases">
        <title>the draft geome sequence of Illustriluteabacillus marina B3227.</title>
        <authorList>
            <person name="He R.-H."/>
            <person name="Du Z.-J."/>
        </authorList>
    </citation>
    <scope>NUCLEOTIDE SEQUENCE [LARGE SCALE GENOMIC DNA]</scope>
    <source>
        <strain evidence="2 3">B3227</strain>
    </source>
</reference>
<feature type="transmembrane region" description="Helical" evidence="1">
    <location>
        <begin position="428"/>
        <end position="453"/>
    </location>
</feature>
<feature type="transmembrane region" description="Helical" evidence="1">
    <location>
        <begin position="880"/>
        <end position="900"/>
    </location>
</feature>
<name>A0A2I0QXV0_9BACI</name>
<dbReference type="Gene3D" id="3.30.70.1430">
    <property type="entry name" value="Multidrug efflux transporter AcrB pore domain"/>
    <property type="match status" value="2"/>
</dbReference>
<feature type="transmembrane region" description="Helical" evidence="1">
    <location>
        <begin position="979"/>
        <end position="1006"/>
    </location>
</feature>
<evidence type="ECO:0000313" key="2">
    <source>
        <dbReference type="EMBL" id="PKR78930.1"/>
    </source>
</evidence>
<evidence type="ECO:0000313" key="3">
    <source>
        <dbReference type="Proteomes" id="UP000243524"/>
    </source>
</evidence>
<proteinExistence type="predicted"/>
<feature type="transmembrane region" description="Helical" evidence="1">
    <location>
        <begin position="320"/>
        <end position="342"/>
    </location>
</feature>
<dbReference type="SUPFAM" id="SSF82866">
    <property type="entry name" value="Multidrug efflux transporter AcrB transmembrane domain"/>
    <property type="match status" value="2"/>
</dbReference>
<keyword evidence="3" id="KW-1185">Reference proteome</keyword>
<gene>
    <name evidence="2" type="ORF">CEY16_04025</name>
</gene>
<dbReference type="Gene3D" id="1.20.1640.10">
    <property type="entry name" value="Multidrug efflux transporter AcrB transmembrane domain"/>
    <property type="match status" value="2"/>
</dbReference>
<feature type="transmembrane region" description="Helical" evidence="1">
    <location>
        <begin position="906"/>
        <end position="930"/>
    </location>
</feature>
<feature type="transmembrane region" description="Helical" evidence="1">
    <location>
        <begin position="459"/>
        <end position="482"/>
    </location>
</feature>
<dbReference type="Gene3D" id="3.30.70.1440">
    <property type="entry name" value="Multidrug efflux transporter AcrB pore domain"/>
    <property type="match status" value="1"/>
</dbReference>
<accession>A0A2I0QXV0</accession>
<dbReference type="Gene3D" id="3.30.70.1320">
    <property type="entry name" value="Multidrug efflux transporter AcrB pore domain like"/>
    <property type="match status" value="1"/>
</dbReference>
<feature type="transmembrane region" description="Helical" evidence="1">
    <location>
        <begin position="349"/>
        <end position="368"/>
    </location>
</feature>
<dbReference type="AlphaFoldDB" id="A0A2I0QXV0"/>
<feature type="transmembrane region" description="Helical" evidence="1">
    <location>
        <begin position="380"/>
        <end position="398"/>
    </location>
</feature>
<dbReference type="Pfam" id="PF00873">
    <property type="entry name" value="ACR_tran"/>
    <property type="match status" value="1"/>
</dbReference>